<comment type="similarity">
    <text evidence="2">Belongs to the YkuD family.</text>
</comment>
<dbReference type="UniPathway" id="UPA00219"/>
<dbReference type="GO" id="GO:0016740">
    <property type="term" value="F:transferase activity"/>
    <property type="evidence" value="ECO:0007669"/>
    <property type="project" value="UniProtKB-KW"/>
</dbReference>
<feature type="active site" description="Nucleophile" evidence="7">
    <location>
        <position position="479"/>
    </location>
</feature>
<dbReference type="PANTHER" id="PTHR41533">
    <property type="entry name" value="L,D-TRANSPEPTIDASE HI_1667-RELATED"/>
    <property type="match status" value="1"/>
</dbReference>
<evidence type="ECO:0000259" key="8">
    <source>
        <dbReference type="PROSITE" id="PS52029"/>
    </source>
</evidence>
<dbReference type="SUPFAM" id="SSF47090">
    <property type="entry name" value="PGBD-like"/>
    <property type="match status" value="1"/>
</dbReference>
<dbReference type="PROSITE" id="PS52029">
    <property type="entry name" value="LD_TPASE"/>
    <property type="match status" value="1"/>
</dbReference>
<dbReference type="GO" id="GO:0009252">
    <property type="term" value="P:peptidoglycan biosynthetic process"/>
    <property type="evidence" value="ECO:0007669"/>
    <property type="project" value="UniProtKB-UniPathway"/>
</dbReference>
<dbReference type="GO" id="GO:0071555">
    <property type="term" value="P:cell wall organization"/>
    <property type="evidence" value="ECO:0007669"/>
    <property type="project" value="UniProtKB-UniRule"/>
</dbReference>
<dbReference type="CDD" id="cd16913">
    <property type="entry name" value="YkuD_like"/>
    <property type="match status" value="1"/>
</dbReference>
<dbReference type="Pfam" id="PF03734">
    <property type="entry name" value="YkuD"/>
    <property type="match status" value="1"/>
</dbReference>
<dbReference type="InterPro" id="IPR002477">
    <property type="entry name" value="Peptidoglycan-bd-like"/>
</dbReference>
<dbReference type="EMBL" id="WBUI01000094">
    <property type="protein sequence ID" value="KAB2926915.1"/>
    <property type="molecule type" value="Genomic_DNA"/>
</dbReference>
<keyword evidence="4 7" id="KW-0133">Cell shape</keyword>
<evidence type="ECO:0000313" key="9">
    <source>
        <dbReference type="EMBL" id="KAB2926915.1"/>
    </source>
</evidence>
<evidence type="ECO:0000256" key="1">
    <source>
        <dbReference type="ARBA" id="ARBA00004752"/>
    </source>
</evidence>
<dbReference type="SUPFAM" id="SSF141523">
    <property type="entry name" value="L,D-transpeptidase catalytic domain-like"/>
    <property type="match status" value="1"/>
</dbReference>
<dbReference type="InterPro" id="IPR038063">
    <property type="entry name" value="Transpep_catalytic_dom"/>
</dbReference>
<dbReference type="Gene3D" id="2.40.440.10">
    <property type="entry name" value="L,D-transpeptidase catalytic domain-like"/>
    <property type="match status" value="1"/>
</dbReference>
<evidence type="ECO:0000256" key="7">
    <source>
        <dbReference type="PROSITE-ProRule" id="PRU01373"/>
    </source>
</evidence>
<evidence type="ECO:0000256" key="3">
    <source>
        <dbReference type="ARBA" id="ARBA00022679"/>
    </source>
</evidence>
<evidence type="ECO:0000256" key="2">
    <source>
        <dbReference type="ARBA" id="ARBA00005992"/>
    </source>
</evidence>
<organism evidence="9 10">
    <name type="scientific">Leptonema illini</name>
    <dbReference type="NCBI Taxonomy" id="183"/>
    <lineage>
        <taxon>Bacteria</taxon>
        <taxon>Pseudomonadati</taxon>
        <taxon>Spirochaetota</taxon>
        <taxon>Spirochaetia</taxon>
        <taxon>Leptospirales</taxon>
        <taxon>Leptospiraceae</taxon>
        <taxon>Leptonema</taxon>
    </lineage>
</organism>
<dbReference type="InterPro" id="IPR036365">
    <property type="entry name" value="PGBD-like_sf"/>
</dbReference>
<dbReference type="Gene3D" id="1.10.101.10">
    <property type="entry name" value="PGBD-like superfamily/PGBD"/>
    <property type="match status" value="1"/>
</dbReference>
<comment type="caution">
    <text evidence="9">The sequence shown here is derived from an EMBL/GenBank/DDBJ whole genome shotgun (WGS) entry which is preliminary data.</text>
</comment>
<dbReference type="Proteomes" id="UP000460298">
    <property type="component" value="Unassembled WGS sequence"/>
</dbReference>
<keyword evidence="6 7" id="KW-0961">Cell wall biogenesis/degradation</keyword>
<evidence type="ECO:0000256" key="5">
    <source>
        <dbReference type="ARBA" id="ARBA00022984"/>
    </source>
</evidence>
<evidence type="ECO:0000313" key="10">
    <source>
        <dbReference type="Proteomes" id="UP000460298"/>
    </source>
</evidence>
<dbReference type="Pfam" id="PF01471">
    <property type="entry name" value="PG_binding_1"/>
    <property type="match status" value="1"/>
</dbReference>
<gene>
    <name evidence="9" type="ORF">F9K24_22895</name>
</gene>
<name>A0A833GUX6_9LEPT</name>
<reference evidence="9 10" key="1">
    <citation type="submission" date="2019-10" db="EMBL/GenBank/DDBJ databases">
        <title>Extracellular Electron Transfer in a Candidatus Methanoperedens spp. Enrichment Culture.</title>
        <authorList>
            <person name="Berger S."/>
            <person name="Rangel Shaw D."/>
            <person name="Berben T."/>
            <person name="In 'T Zandt M."/>
            <person name="Frank J."/>
            <person name="Reimann J."/>
            <person name="Jetten M.S.M."/>
            <person name="Welte C.U."/>
        </authorList>
    </citation>
    <scope>NUCLEOTIDE SEQUENCE [LARGE SCALE GENOMIC DNA]</scope>
    <source>
        <strain evidence="9">SB12</strain>
    </source>
</reference>
<keyword evidence="3" id="KW-0808">Transferase</keyword>
<keyword evidence="5 7" id="KW-0573">Peptidoglycan synthesis</keyword>
<dbReference type="PANTHER" id="PTHR41533:SF2">
    <property type="entry name" value="BLR7131 PROTEIN"/>
    <property type="match status" value="1"/>
</dbReference>
<dbReference type="InterPro" id="IPR005490">
    <property type="entry name" value="LD_TPept_cat_dom"/>
</dbReference>
<feature type="domain" description="L,D-TPase catalytic" evidence="8">
    <location>
        <begin position="324"/>
        <end position="506"/>
    </location>
</feature>
<dbReference type="InterPro" id="IPR045380">
    <property type="entry name" value="LD_TPept_scaffold_dom"/>
</dbReference>
<dbReference type="GO" id="GO:0004180">
    <property type="term" value="F:carboxypeptidase activity"/>
    <property type="evidence" value="ECO:0007669"/>
    <property type="project" value="UniProtKB-ARBA"/>
</dbReference>
<accession>A0A833GUX6</accession>
<feature type="non-terminal residue" evidence="9">
    <location>
        <position position="1"/>
    </location>
</feature>
<dbReference type="Pfam" id="PF20142">
    <property type="entry name" value="Scaffold"/>
    <property type="match status" value="1"/>
</dbReference>
<proteinExistence type="inferred from homology"/>
<dbReference type="InterPro" id="IPR036366">
    <property type="entry name" value="PGBDSf"/>
</dbReference>
<dbReference type="AlphaFoldDB" id="A0A833GUX6"/>
<feature type="active site" description="Proton donor/acceptor" evidence="7">
    <location>
        <position position="460"/>
    </location>
</feature>
<comment type="pathway">
    <text evidence="1 7">Cell wall biogenesis; peptidoglycan biosynthesis.</text>
</comment>
<evidence type="ECO:0000256" key="4">
    <source>
        <dbReference type="ARBA" id="ARBA00022960"/>
    </source>
</evidence>
<dbReference type="InterPro" id="IPR052905">
    <property type="entry name" value="LD-transpeptidase_YkuD-like"/>
</dbReference>
<sequence>PIPSHFDRQRCSRRLAAALILMLVLSGIAAPVPVAANEVSLQISRAISGLIRYSPEQLQAQQPGKPLIADRDLCLAAVYRLSGNTPIWVTDDGPTDRAAVALKYLRAAEEEGLNPDDYGISEMAVLWPARGAGDLARLDTLLTYELLLYAHDVSYGQLQSHSVNPRIFHDTGRQDFDPVAVMKSIIAATDLDAHLASLPPAHQHYKALKTALATYRKIAAEGGWKSIAAGPTLRPGEIDPRVPAIRTRLHITGDLEKNDHSDTFYDTSLQKAVIRFQRRYGLEPDGIIGAQTIAAMNIPAKRLVSQIIVNMTRWRWQAHDLGERYVLVNIAGYNLRAVENGQIVMDMPVIVGELENQTPIFSDMIQYIDFNPYWVITRSIASKEELPRLQQNPRYLVDRNVRLYSSWDADAVEIDSTRVDWKSISPEQMARYKLRQDPGPLNALGRMKFVFPNRFAIYMHDTPKRDLFSQSSRNFSHGCIRVSDPVALATFVLGKEKAAWSPERIQETIDTGKRKVVNLTVPLSVHLTYQTSWVDKEGAIHFNRDIYGRDTELSLALLEKNNQLNN</sequence>
<evidence type="ECO:0000256" key="6">
    <source>
        <dbReference type="ARBA" id="ARBA00023316"/>
    </source>
</evidence>
<dbReference type="GO" id="GO:0008360">
    <property type="term" value="P:regulation of cell shape"/>
    <property type="evidence" value="ECO:0007669"/>
    <property type="project" value="UniProtKB-UniRule"/>
</dbReference>
<protein>
    <submittedName>
        <fullName evidence="9">L,D-transpeptidase family protein</fullName>
    </submittedName>
</protein>